<keyword evidence="1" id="KW-0695">RNA-directed DNA polymerase</keyword>
<keyword evidence="2" id="KW-1185">Reference proteome</keyword>
<keyword evidence="1" id="KW-0808">Transferase</keyword>
<dbReference type="Proteomes" id="UP000325315">
    <property type="component" value="Unassembled WGS sequence"/>
</dbReference>
<evidence type="ECO:0000313" key="2">
    <source>
        <dbReference type="Proteomes" id="UP000325315"/>
    </source>
</evidence>
<organism evidence="1 2">
    <name type="scientific">Gossypium australe</name>
    <dbReference type="NCBI Taxonomy" id="47621"/>
    <lineage>
        <taxon>Eukaryota</taxon>
        <taxon>Viridiplantae</taxon>
        <taxon>Streptophyta</taxon>
        <taxon>Embryophyta</taxon>
        <taxon>Tracheophyta</taxon>
        <taxon>Spermatophyta</taxon>
        <taxon>Magnoliopsida</taxon>
        <taxon>eudicotyledons</taxon>
        <taxon>Gunneridae</taxon>
        <taxon>Pentapetalae</taxon>
        <taxon>rosids</taxon>
        <taxon>malvids</taxon>
        <taxon>Malvales</taxon>
        <taxon>Malvaceae</taxon>
        <taxon>Malvoideae</taxon>
        <taxon>Gossypium</taxon>
    </lineage>
</organism>
<dbReference type="EMBL" id="SMMG02000005">
    <property type="protein sequence ID" value="KAA3472945.1"/>
    <property type="molecule type" value="Genomic_DNA"/>
</dbReference>
<evidence type="ECO:0000313" key="1">
    <source>
        <dbReference type="EMBL" id="KAA3472945.1"/>
    </source>
</evidence>
<accession>A0A5B6VVB8</accession>
<name>A0A5B6VVB8_9ROSI</name>
<dbReference type="AlphaFoldDB" id="A0A5B6VVB8"/>
<dbReference type="OrthoDB" id="1906820at2759"/>
<protein>
    <submittedName>
        <fullName evidence="1">Reverse transcriptase</fullName>
    </submittedName>
</protein>
<gene>
    <name evidence="1" type="ORF">EPI10_023364</name>
</gene>
<comment type="caution">
    <text evidence="1">The sequence shown here is derived from an EMBL/GenBank/DDBJ whole genome shotgun (WGS) entry which is preliminary data.</text>
</comment>
<proteinExistence type="predicted"/>
<reference evidence="2" key="1">
    <citation type="journal article" date="2019" name="Plant Biotechnol. J.">
        <title>Genome sequencing of the Australian wild diploid species Gossypium australe highlights disease resistance and delayed gland morphogenesis.</title>
        <authorList>
            <person name="Cai Y."/>
            <person name="Cai X."/>
            <person name="Wang Q."/>
            <person name="Wang P."/>
            <person name="Zhang Y."/>
            <person name="Cai C."/>
            <person name="Xu Y."/>
            <person name="Wang K."/>
            <person name="Zhou Z."/>
            <person name="Wang C."/>
            <person name="Geng S."/>
            <person name="Li B."/>
            <person name="Dong Q."/>
            <person name="Hou Y."/>
            <person name="Wang H."/>
            <person name="Ai P."/>
            <person name="Liu Z."/>
            <person name="Yi F."/>
            <person name="Sun M."/>
            <person name="An G."/>
            <person name="Cheng J."/>
            <person name="Zhang Y."/>
            <person name="Shi Q."/>
            <person name="Xie Y."/>
            <person name="Shi X."/>
            <person name="Chang Y."/>
            <person name="Huang F."/>
            <person name="Chen Y."/>
            <person name="Hong S."/>
            <person name="Mi L."/>
            <person name="Sun Q."/>
            <person name="Zhang L."/>
            <person name="Zhou B."/>
            <person name="Peng R."/>
            <person name="Zhang X."/>
            <person name="Liu F."/>
        </authorList>
    </citation>
    <scope>NUCLEOTIDE SEQUENCE [LARGE SCALE GENOMIC DNA]</scope>
    <source>
        <strain evidence="2">cv. PA1801</strain>
    </source>
</reference>
<dbReference type="GO" id="GO:0003964">
    <property type="term" value="F:RNA-directed DNA polymerase activity"/>
    <property type="evidence" value="ECO:0007669"/>
    <property type="project" value="UniProtKB-KW"/>
</dbReference>
<keyword evidence="1" id="KW-0548">Nucleotidyltransferase</keyword>
<sequence>MHGLKIYPIWNLWIDLPRLCQIVGLISAVPLFVPSGLLEINKFTKVIRDLEQRQQDIFYKSVIWRPPEQGFCKINFDDAVDIKKHRSCSRIVVRDCNGDVLAKKQ</sequence>